<dbReference type="Pfam" id="PF01553">
    <property type="entry name" value="Acyltransferase"/>
    <property type="match status" value="1"/>
</dbReference>
<evidence type="ECO:0000256" key="1">
    <source>
        <dbReference type="ARBA" id="ARBA00022679"/>
    </source>
</evidence>
<dbReference type="EMBL" id="JASATX010000001">
    <property type="protein sequence ID" value="MDI2097661.1"/>
    <property type="molecule type" value="Genomic_DNA"/>
</dbReference>
<dbReference type="GO" id="GO:0003841">
    <property type="term" value="F:1-acylglycerol-3-phosphate O-acyltransferase activity"/>
    <property type="evidence" value="ECO:0007669"/>
    <property type="project" value="TreeGrafter"/>
</dbReference>
<dbReference type="InterPro" id="IPR002123">
    <property type="entry name" value="Plipid/glycerol_acylTrfase"/>
</dbReference>
<dbReference type="CDD" id="cd07989">
    <property type="entry name" value="LPLAT_AGPAT-like"/>
    <property type="match status" value="1"/>
</dbReference>
<evidence type="ECO:0000256" key="3">
    <source>
        <dbReference type="SAM" id="MobiDB-lite"/>
    </source>
</evidence>
<evidence type="ECO:0000259" key="4">
    <source>
        <dbReference type="SMART" id="SM00563"/>
    </source>
</evidence>
<evidence type="ECO:0000256" key="2">
    <source>
        <dbReference type="ARBA" id="ARBA00023315"/>
    </source>
</evidence>
<evidence type="ECO:0000313" key="6">
    <source>
        <dbReference type="Proteomes" id="UP001321506"/>
    </source>
</evidence>
<dbReference type="SMART" id="SM00563">
    <property type="entry name" value="PlsC"/>
    <property type="match status" value="1"/>
</dbReference>
<dbReference type="PANTHER" id="PTHR10434:SF55">
    <property type="entry name" value="POSSIBLE ACYLTRANSFERASE"/>
    <property type="match status" value="1"/>
</dbReference>
<protein>
    <submittedName>
        <fullName evidence="5">Lysophospholipid acyltransferase family protein</fullName>
    </submittedName>
</protein>
<dbReference type="PANTHER" id="PTHR10434">
    <property type="entry name" value="1-ACYL-SN-GLYCEROL-3-PHOSPHATE ACYLTRANSFERASE"/>
    <property type="match status" value="1"/>
</dbReference>
<dbReference type="Proteomes" id="UP001321506">
    <property type="component" value="Unassembled WGS sequence"/>
</dbReference>
<organism evidence="5 6">
    <name type="scientific">Ruicaihuangia caeni</name>
    <dbReference type="NCBI Taxonomy" id="3042517"/>
    <lineage>
        <taxon>Bacteria</taxon>
        <taxon>Bacillati</taxon>
        <taxon>Actinomycetota</taxon>
        <taxon>Actinomycetes</taxon>
        <taxon>Micrococcales</taxon>
        <taxon>Microbacteriaceae</taxon>
        <taxon>Ruicaihuangia</taxon>
    </lineage>
</organism>
<reference evidence="5 6" key="1">
    <citation type="submission" date="2023-04" db="EMBL/GenBank/DDBJ databases">
        <title>Klugiella caeni sp. nov. isolated from the sludge of biochemical tank.</title>
        <authorList>
            <person name="Geng K."/>
        </authorList>
    </citation>
    <scope>NUCLEOTIDE SEQUENCE [LARGE SCALE GENOMIC DNA]</scope>
    <source>
        <strain evidence="5 6">YN-L-19</strain>
    </source>
</reference>
<dbReference type="AlphaFoldDB" id="A0AAW6T4U1"/>
<keyword evidence="1" id="KW-0808">Transferase</keyword>
<accession>A0AAW6T4U1</accession>
<keyword evidence="2 5" id="KW-0012">Acyltransferase</keyword>
<comment type="caution">
    <text evidence="5">The sequence shown here is derived from an EMBL/GenBank/DDBJ whole genome shotgun (WGS) entry which is preliminary data.</text>
</comment>
<keyword evidence="6" id="KW-1185">Reference proteome</keyword>
<feature type="domain" description="Phospholipid/glycerol acyltransferase" evidence="4">
    <location>
        <begin position="21"/>
        <end position="140"/>
    </location>
</feature>
<feature type="compositionally biased region" description="Polar residues" evidence="3">
    <location>
        <begin position="214"/>
        <end position="224"/>
    </location>
</feature>
<evidence type="ECO:0000313" key="5">
    <source>
        <dbReference type="EMBL" id="MDI2097661.1"/>
    </source>
</evidence>
<name>A0AAW6T4U1_9MICO</name>
<proteinExistence type="predicted"/>
<dbReference type="GO" id="GO:0005886">
    <property type="term" value="C:plasma membrane"/>
    <property type="evidence" value="ECO:0007669"/>
    <property type="project" value="TreeGrafter"/>
</dbReference>
<dbReference type="SUPFAM" id="SSF69593">
    <property type="entry name" value="Glycerol-3-phosphate (1)-acyltransferase"/>
    <property type="match status" value="1"/>
</dbReference>
<feature type="region of interest" description="Disordered" evidence="3">
    <location>
        <begin position="205"/>
        <end position="224"/>
    </location>
</feature>
<dbReference type="GO" id="GO:0006654">
    <property type="term" value="P:phosphatidic acid biosynthetic process"/>
    <property type="evidence" value="ECO:0007669"/>
    <property type="project" value="TreeGrafter"/>
</dbReference>
<sequence length="224" mass="24616">MGLLARFSFIDGHKLPKQGAFVLSPNHYSEIDPIIMGIAVWKLGRVPRFMAKASLWKVPVLGWLLTKSGQIPVQRAGSTRENDPMAAARTLVENDLAVIIYPEGSLTREPDLWPMRGKTGAVRMALQAGIPLIPAAHWGTQAILPRYGKRVSIWPPRKPVSVIIGDPVDLSKYEGRPLDAQVLNEATADLMAAIAELLGRLRGETPPAELWDPSKNNQSETGRF</sequence>
<gene>
    <name evidence="5" type="ORF">QF206_01590</name>
</gene>